<keyword evidence="2" id="KW-1185">Reference proteome</keyword>
<organism evidence="1 2">
    <name type="scientific">Candidatus Protofrankia californiensis</name>
    <dbReference type="NCBI Taxonomy" id="1839754"/>
    <lineage>
        <taxon>Bacteria</taxon>
        <taxon>Bacillati</taxon>
        <taxon>Actinomycetota</taxon>
        <taxon>Actinomycetes</taxon>
        <taxon>Frankiales</taxon>
        <taxon>Frankiaceae</taxon>
        <taxon>Protofrankia</taxon>
    </lineage>
</organism>
<proteinExistence type="predicted"/>
<dbReference type="AlphaFoldDB" id="A0A1C3NTG3"/>
<dbReference type="InterPro" id="IPR036412">
    <property type="entry name" value="HAD-like_sf"/>
</dbReference>
<dbReference type="SUPFAM" id="SSF56784">
    <property type="entry name" value="HAD-like"/>
    <property type="match status" value="1"/>
</dbReference>
<name>A0A1C3NTG3_9ACTN</name>
<sequence length="63" mass="6955">MEVPQPVVAPPTAHRQEVAFFDSDNTLIDSYSALAFYRHRLGRFEIGPVKAAQLLSVGLRGDV</sequence>
<gene>
    <name evidence="1" type="ORF">FDG2_0372</name>
</gene>
<evidence type="ECO:0000313" key="1">
    <source>
        <dbReference type="EMBL" id="SBW17787.1"/>
    </source>
</evidence>
<reference evidence="2" key="1">
    <citation type="submission" date="2016-02" db="EMBL/GenBank/DDBJ databases">
        <authorList>
            <person name="Wibberg D."/>
        </authorList>
    </citation>
    <scope>NUCLEOTIDE SEQUENCE [LARGE SCALE GENOMIC DNA]</scope>
</reference>
<dbReference type="Proteomes" id="UP000199013">
    <property type="component" value="Unassembled WGS sequence"/>
</dbReference>
<dbReference type="EMBL" id="FLUV01000161">
    <property type="protein sequence ID" value="SBW17787.1"/>
    <property type="molecule type" value="Genomic_DNA"/>
</dbReference>
<protein>
    <submittedName>
        <fullName evidence="1">Uncharacterized protein</fullName>
    </submittedName>
</protein>
<evidence type="ECO:0000313" key="2">
    <source>
        <dbReference type="Proteomes" id="UP000199013"/>
    </source>
</evidence>
<accession>A0A1C3NTG3</accession>